<evidence type="ECO:0000256" key="3">
    <source>
        <dbReference type="ARBA" id="ARBA00022630"/>
    </source>
</evidence>
<organism evidence="7 8">
    <name type="scientific">Actinomadura darangshiensis</name>
    <dbReference type="NCBI Taxonomy" id="705336"/>
    <lineage>
        <taxon>Bacteria</taxon>
        <taxon>Bacillati</taxon>
        <taxon>Actinomycetota</taxon>
        <taxon>Actinomycetes</taxon>
        <taxon>Streptosporangiales</taxon>
        <taxon>Thermomonosporaceae</taxon>
        <taxon>Actinomadura</taxon>
    </lineage>
</organism>
<dbReference type="PANTHER" id="PTHR42973:SF39">
    <property type="entry name" value="FAD-BINDING PCMH-TYPE DOMAIN-CONTAINING PROTEIN"/>
    <property type="match status" value="1"/>
</dbReference>
<dbReference type="Pfam" id="PF08031">
    <property type="entry name" value="BBE"/>
    <property type="match status" value="1"/>
</dbReference>
<feature type="domain" description="FAD-binding PCMH-type" evidence="6">
    <location>
        <begin position="31"/>
        <end position="211"/>
    </location>
</feature>
<dbReference type="PANTHER" id="PTHR42973">
    <property type="entry name" value="BINDING OXIDOREDUCTASE, PUTATIVE (AFU_ORTHOLOGUE AFUA_1G17690)-RELATED"/>
    <property type="match status" value="1"/>
</dbReference>
<dbReference type="InterPro" id="IPR006093">
    <property type="entry name" value="Oxy_OxRdtase_FAD_BS"/>
</dbReference>
<evidence type="ECO:0000313" key="8">
    <source>
        <dbReference type="Proteomes" id="UP000295578"/>
    </source>
</evidence>
<evidence type="ECO:0000256" key="4">
    <source>
        <dbReference type="ARBA" id="ARBA00022827"/>
    </source>
</evidence>
<proteinExistence type="inferred from homology"/>
<dbReference type="EMBL" id="SMKY01000029">
    <property type="protein sequence ID" value="TDD86523.1"/>
    <property type="molecule type" value="Genomic_DNA"/>
</dbReference>
<protein>
    <submittedName>
        <fullName evidence="7">FAD-binding oxidoreductase</fullName>
    </submittedName>
</protein>
<dbReference type="Gene3D" id="3.30.465.10">
    <property type="match status" value="1"/>
</dbReference>
<sequence length="501" mass="53978">MTATDPAARTAVVTPSDPRYEDLLDAYNHRFSARPREIRVAVSAADVAAALRDAAGSGARIAARSGGHCFEGFASAADLAVLLDVSQLDGVAYDPARRAFAVGAGARLGPVYRALHARWGVTIPAGTCFDVGMGGHVAAGGYGHLSRRDGLVVDHLYAVEAVVVDAGGEPRVVTATREPDDPHRDLWWAHTGGGGGNFGVVTRYWFRSPDADPARLLPAAPGRVLRRTVVWPWEPMDDKALTRLVRNFCDWHEDNSAPGSPAAPLWSNLILSHRSAGAITLTSVVDEAAPGAAELLDEQYARLTGGVGVVPAVDDRAVQPWMSGWMPSFTWPPEPLGRYKNKAAYLRRGFDDRQLEVVCSYLGGDGGNPFACLVLSGYGCRIAEVPSGDTAAAHRTPVLKAMFCGGQWTSPDEDGPRIDWIRRFYRDVYAHTGGVPVPDAVSDGSYIGYPDVDLAGPEWNTSGVPWHDLYYGGNYPRLQRVKERYDPLGVFRHGLSVRPPA</sequence>
<keyword evidence="4" id="KW-0274">FAD</keyword>
<evidence type="ECO:0000259" key="6">
    <source>
        <dbReference type="PROSITE" id="PS51387"/>
    </source>
</evidence>
<dbReference type="RefSeq" id="WP_132195975.1">
    <property type="nucleotide sequence ID" value="NZ_SMKY01000029.1"/>
</dbReference>
<dbReference type="Gene3D" id="3.40.462.20">
    <property type="match status" value="1"/>
</dbReference>
<gene>
    <name evidence="7" type="ORF">E1293_09420</name>
</gene>
<dbReference type="InterPro" id="IPR036318">
    <property type="entry name" value="FAD-bd_PCMH-like_sf"/>
</dbReference>
<evidence type="ECO:0000313" key="7">
    <source>
        <dbReference type="EMBL" id="TDD86523.1"/>
    </source>
</evidence>
<evidence type="ECO:0000256" key="5">
    <source>
        <dbReference type="ARBA" id="ARBA00023002"/>
    </source>
</evidence>
<dbReference type="InterPro" id="IPR016166">
    <property type="entry name" value="FAD-bd_PCMH"/>
</dbReference>
<dbReference type="AlphaFoldDB" id="A0A4R5BMI1"/>
<keyword evidence="5" id="KW-0560">Oxidoreductase</keyword>
<comment type="cofactor">
    <cofactor evidence="1">
        <name>FAD</name>
        <dbReference type="ChEBI" id="CHEBI:57692"/>
    </cofactor>
</comment>
<keyword evidence="3" id="KW-0285">Flavoprotein</keyword>
<comment type="similarity">
    <text evidence="2">Belongs to the oxygen-dependent FAD-linked oxidoreductase family.</text>
</comment>
<name>A0A4R5BMI1_9ACTN</name>
<keyword evidence="8" id="KW-1185">Reference proteome</keyword>
<dbReference type="PROSITE" id="PS00862">
    <property type="entry name" value="OX2_COVAL_FAD"/>
    <property type="match status" value="1"/>
</dbReference>
<dbReference type="PROSITE" id="PS51387">
    <property type="entry name" value="FAD_PCMH"/>
    <property type="match status" value="1"/>
</dbReference>
<dbReference type="GO" id="GO:0071949">
    <property type="term" value="F:FAD binding"/>
    <property type="evidence" value="ECO:0007669"/>
    <property type="project" value="InterPro"/>
</dbReference>
<accession>A0A4R5BMI1</accession>
<dbReference type="SUPFAM" id="SSF56176">
    <property type="entry name" value="FAD-binding/transporter-associated domain-like"/>
    <property type="match status" value="1"/>
</dbReference>
<dbReference type="InterPro" id="IPR050416">
    <property type="entry name" value="FAD-linked_Oxidoreductase"/>
</dbReference>
<dbReference type="GO" id="GO:0016491">
    <property type="term" value="F:oxidoreductase activity"/>
    <property type="evidence" value="ECO:0007669"/>
    <property type="project" value="UniProtKB-KW"/>
</dbReference>
<dbReference type="InterPro" id="IPR012951">
    <property type="entry name" value="BBE"/>
</dbReference>
<dbReference type="Proteomes" id="UP000295578">
    <property type="component" value="Unassembled WGS sequence"/>
</dbReference>
<evidence type="ECO:0000256" key="2">
    <source>
        <dbReference type="ARBA" id="ARBA00005466"/>
    </source>
</evidence>
<dbReference type="InterPro" id="IPR006094">
    <property type="entry name" value="Oxid_FAD_bind_N"/>
</dbReference>
<dbReference type="InterPro" id="IPR016169">
    <property type="entry name" value="FAD-bd_PCMH_sub2"/>
</dbReference>
<comment type="caution">
    <text evidence="7">The sequence shown here is derived from an EMBL/GenBank/DDBJ whole genome shotgun (WGS) entry which is preliminary data.</text>
</comment>
<evidence type="ECO:0000256" key="1">
    <source>
        <dbReference type="ARBA" id="ARBA00001974"/>
    </source>
</evidence>
<dbReference type="Pfam" id="PF01565">
    <property type="entry name" value="FAD_binding_4"/>
    <property type="match status" value="1"/>
</dbReference>
<reference evidence="7 8" key="1">
    <citation type="submission" date="2019-03" db="EMBL/GenBank/DDBJ databases">
        <title>Draft genome sequences of novel Actinobacteria.</title>
        <authorList>
            <person name="Sahin N."/>
            <person name="Ay H."/>
            <person name="Saygin H."/>
        </authorList>
    </citation>
    <scope>NUCLEOTIDE SEQUENCE [LARGE SCALE GENOMIC DNA]</scope>
    <source>
        <strain evidence="7 8">DSM 45941</strain>
    </source>
</reference>
<dbReference type="OrthoDB" id="545125at2"/>